<evidence type="ECO:0000256" key="1">
    <source>
        <dbReference type="SAM" id="MobiDB-lite"/>
    </source>
</evidence>
<keyword evidence="3" id="KW-1185">Reference proteome</keyword>
<proteinExistence type="predicted"/>
<feature type="compositionally biased region" description="Polar residues" evidence="1">
    <location>
        <begin position="401"/>
        <end position="414"/>
    </location>
</feature>
<evidence type="ECO:0000313" key="3">
    <source>
        <dbReference type="Proteomes" id="UP001642464"/>
    </source>
</evidence>
<reference evidence="2 3" key="1">
    <citation type="submission" date="2024-02" db="EMBL/GenBank/DDBJ databases">
        <authorList>
            <person name="Chen Y."/>
            <person name="Shah S."/>
            <person name="Dougan E. K."/>
            <person name="Thang M."/>
            <person name="Chan C."/>
        </authorList>
    </citation>
    <scope>NUCLEOTIDE SEQUENCE [LARGE SCALE GENOMIC DNA]</scope>
</reference>
<feature type="region of interest" description="Disordered" evidence="1">
    <location>
        <begin position="383"/>
        <end position="414"/>
    </location>
</feature>
<accession>A0ABP0JB95</accession>
<comment type="caution">
    <text evidence="2">The sequence shown here is derived from an EMBL/GenBank/DDBJ whole genome shotgun (WGS) entry which is preliminary data.</text>
</comment>
<dbReference type="Proteomes" id="UP001642464">
    <property type="component" value="Unassembled WGS sequence"/>
</dbReference>
<protein>
    <submittedName>
        <fullName evidence="2">Uncharacterized protein</fullName>
    </submittedName>
</protein>
<organism evidence="2 3">
    <name type="scientific">Durusdinium trenchii</name>
    <dbReference type="NCBI Taxonomy" id="1381693"/>
    <lineage>
        <taxon>Eukaryota</taxon>
        <taxon>Sar</taxon>
        <taxon>Alveolata</taxon>
        <taxon>Dinophyceae</taxon>
        <taxon>Suessiales</taxon>
        <taxon>Symbiodiniaceae</taxon>
        <taxon>Durusdinium</taxon>
    </lineage>
</organism>
<gene>
    <name evidence="2" type="ORF">SCF082_LOCUS11115</name>
</gene>
<sequence>MLRVAGEDLRCLGHDLYRDYFEDVRQHVENQTLQEGILGSRVEKLVANLAPSLMGSCPEVSLLGRIVVVERICQSLLQNPLSADASDRQEVLLQDVKDMIPNLEANLRIGYLTQLPELIVSHLLEGACGKMIQAERDAGEMHGVLEPSYRWPQPHLADESLKQRGLDCEEAELIQVGAEPADAIGFVAAFGSMVWTKSTFWRLGQEIRLDVILLRPRISAGRSVYVRRGTMVFAGDMELFVWRGDILAFAGTGARMLYRASTDRVQKQENIQLGATLPRAYSWSAELAPMRCRSTGWHPPSAPLPPRRPARSPSSSAASCTGHNWVTRSCRFRRMCYDVEAESFEFYGGPSNDLSEDYMVGLSMFSDSRMTWKPNLVEARWREPEGSVPSLEEEQDGASMLTGSLQERSRSPAATQVTGSPSLAVVVFSGVEEVRTTLALYALIMSNEDLKDTEKGGCMHGFLQQMQFFPDEEVHGRRWIFFLDDCSLELQGDSIEFCMQFVPKPINCIQEIPHLCAKFTQQLWPLLTDWAPLEQRAIQPRLGATRRCRPRSTKRMERQGPVLFVSYWEMLVQWAVAFVEEFEEC</sequence>
<name>A0ABP0JB95_9DINO</name>
<feature type="region of interest" description="Disordered" evidence="1">
    <location>
        <begin position="296"/>
        <end position="320"/>
    </location>
</feature>
<evidence type="ECO:0000313" key="2">
    <source>
        <dbReference type="EMBL" id="CAK9011493.1"/>
    </source>
</evidence>
<dbReference type="EMBL" id="CAXAMM010006557">
    <property type="protein sequence ID" value="CAK9011493.1"/>
    <property type="molecule type" value="Genomic_DNA"/>
</dbReference>